<proteinExistence type="predicted"/>
<gene>
    <name evidence="1" type="ORF">EPIR_0493</name>
</gene>
<dbReference type="Proteomes" id="UP000018217">
    <property type="component" value="Unassembled WGS sequence"/>
</dbReference>
<accession>V5Z4G8</accession>
<comment type="caution">
    <text evidence="1">The sequence shown here is derived from an EMBL/GenBank/DDBJ whole genome shotgun (WGS) entry which is preliminary data.</text>
</comment>
<dbReference type="STRING" id="1161919.EPIR_0493"/>
<name>V5Z4G8_9GAMM</name>
<evidence type="ECO:0000313" key="2">
    <source>
        <dbReference type="Proteomes" id="UP000018217"/>
    </source>
</evidence>
<dbReference type="EMBL" id="CAHS01000006">
    <property type="protein sequence ID" value="CCG85858.1"/>
    <property type="molecule type" value="Genomic_DNA"/>
</dbReference>
<sequence length="59" mass="6880">MRCSQKALTEMIIDSELIGKMHDIKSACYFSQNATLFFGNVRRHVFLYLYPDHIVITGR</sequence>
<evidence type="ECO:0000313" key="1">
    <source>
        <dbReference type="EMBL" id="CCG85858.1"/>
    </source>
</evidence>
<reference evidence="1 2" key="1">
    <citation type="journal article" date="2013" name="Syst. Appl. Microbiol.">
        <title>Phylogenetic position and virulence apparatus of the pear flower necrosis pathogen Erwinia piriflorinigrans CFBP 5888T as assessed by comparative genomics.</title>
        <authorList>
            <person name="Smits T.H."/>
            <person name="Rezzonico F."/>
            <person name="Lopez M.M."/>
            <person name="Blom J."/>
            <person name="Goesmann A."/>
            <person name="Frey J.E."/>
            <person name="Duffy B."/>
        </authorList>
    </citation>
    <scope>NUCLEOTIDE SEQUENCE [LARGE SCALE GENOMIC DNA]</scope>
    <source>
        <strain evidence="2">CFBP5888</strain>
    </source>
</reference>
<keyword evidence="2" id="KW-1185">Reference proteome</keyword>
<protein>
    <submittedName>
        <fullName evidence="1">Uncharacterized protein</fullName>
    </submittedName>
</protein>
<dbReference type="AlphaFoldDB" id="V5Z4G8"/>
<organism evidence="1 2">
    <name type="scientific">Erwinia piriflorinigrans CFBP 5888</name>
    <dbReference type="NCBI Taxonomy" id="1161919"/>
    <lineage>
        <taxon>Bacteria</taxon>
        <taxon>Pseudomonadati</taxon>
        <taxon>Pseudomonadota</taxon>
        <taxon>Gammaproteobacteria</taxon>
        <taxon>Enterobacterales</taxon>
        <taxon>Erwiniaceae</taxon>
        <taxon>Erwinia</taxon>
    </lineage>
</organism>